<gene>
    <name evidence="1" type="ORF">KOW79_017606</name>
</gene>
<dbReference type="AlphaFoldDB" id="A0A9D3SCK5"/>
<protein>
    <submittedName>
        <fullName evidence="1">Uncharacterized protein</fullName>
    </submittedName>
</protein>
<proteinExistence type="predicted"/>
<name>A0A9D3SCK5_9TELE</name>
<reference evidence="1 2" key="1">
    <citation type="submission" date="2021-06" db="EMBL/GenBank/DDBJ databases">
        <title>Chromosome-level genome assembly of the red-tail catfish (Hemibagrus wyckioides).</title>
        <authorList>
            <person name="Shao F."/>
        </authorList>
    </citation>
    <scope>NUCLEOTIDE SEQUENCE [LARGE SCALE GENOMIC DNA]</scope>
    <source>
        <strain evidence="1">EC202008001</strain>
        <tissue evidence="1">Blood</tissue>
    </source>
</reference>
<accession>A0A9D3SCK5</accession>
<comment type="caution">
    <text evidence="1">The sequence shown here is derived from an EMBL/GenBank/DDBJ whole genome shotgun (WGS) entry which is preliminary data.</text>
</comment>
<evidence type="ECO:0000313" key="2">
    <source>
        <dbReference type="Proteomes" id="UP000824219"/>
    </source>
</evidence>
<keyword evidence="2" id="KW-1185">Reference proteome</keyword>
<organism evidence="1 2">
    <name type="scientific">Hemibagrus wyckioides</name>
    <dbReference type="NCBI Taxonomy" id="337641"/>
    <lineage>
        <taxon>Eukaryota</taxon>
        <taxon>Metazoa</taxon>
        <taxon>Chordata</taxon>
        <taxon>Craniata</taxon>
        <taxon>Vertebrata</taxon>
        <taxon>Euteleostomi</taxon>
        <taxon>Actinopterygii</taxon>
        <taxon>Neopterygii</taxon>
        <taxon>Teleostei</taxon>
        <taxon>Ostariophysi</taxon>
        <taxon>Siluriformes</taxon>
        <taxon>Bagridae</taxon>
        <taxon>Hemibagrus</taxon>
    </lineage>
</organism>
<dbReference type="Proteomes" id="UP000824219">
    <property type="component" value="Linkage Group LG21"/>
</dbReference>
<evidence type="ECO:0000313" key="1">
    <source>
        <dbReference type="EMBL" id="KAG7319132.1"/>
    </source>
</evidence>
<sequence length="71" mass="7822">MKRSGGSLSPVYRSQVSIVLSTQLRSVKMEVKQVINASYVVINDFTTPFTRFAQSPVIPSPTLPSTPILVR</sequence>
<dbReference type="EMBL" id="JAHKSW010000021">
    <property type="protein sequence ID" value="KAG7319132.1"/>
    <property type="molecule type" value="Genomic_DNA"/>
</dbReference>